<dbReference type="SUPFAM" id="SSF143430">
    <property type="entry name" value="TTP0101/SSO1404-like"/>
    <property type="match status" value="1"/>
</dbReference>
<dbReference type="GO" id="GO:0016787">
    <property type="term" value="F:hydrolase activity"/>
    <property type="evidence" value="ECO:0007669"/>
    <property type="project" value="UniProtKB-KW"/>
</dbReference>
<sequence length="115" mass="13522">MMHGDKWYLVAYDIRCPRRLRRVQREIVKDAQGLQQSVYLVRGSRQYLQELLGRLEGHMEPSVDDLRAYPVPHPARLWCGGAMVSASVERNESVEAIGVWWDWLSERIRRWRASA</sequence>
<dbReference type="InterPro" id="IPR021127">
    <property type="entry name" value="CRISPR_associated_Cas2"/>
</dbReference>
<keyword evidence="3 9" id="KW-0540">Nuclease</keyword>
<keyword evidence="11" id="KW-1185">Reference proteome</keyword>
<dbReference type="InterPro" id="IPR019199">
    <property type="entry name" value="Virulence_VapD/CRISPR_Cas2"/>
</dbReference>
<dbReference type="RefSeq" id="WP_018870801.1">
    <property type="nucleotide sequence ID" value="NZ_MUZR01000008.1"/>
</dbReference>
<proteinExistence type="inferred from homology"/>
<evidence type="ECO:0000256" key="1">
    <source>
        <dbReference type="ARBA" id="ARBA00001946"/>
    </source>
</evidence>
<evidence type="ECO:0000256" key="3">
    <source>
        <dbReference type="ARBA" id="ARBA00022722"/>
    </source>
</evidence>
<dbReference type="Proteomes" id="UP000189177">
    <property type="component" value="Unassembled WGS sequence"/>
</dbReference>
<evidence type="ECO:0000313" key="10">
    <source>
        <dbReference type="EMBL" id="OOC10839.1"/>
    </source>
</evidence>
<accession>A0A1V3A0J0</accession>
<gene>
    <name evidence="9" type="primary">cas2</name>
    <name evidence="10" type="ORF">B1A74_03140</name>
</gene>
<dbReference type="EMBL" id="MUZR01000008">
    <property type="protein sequence ID" value="OOC10839.1"/>
    <property type="molecule type" value="Genomic_DNA"/>
</dbReference>
<evidence type="ECO:0000256" key="7">
    <source>
        <dbReference type="ARBA" id="ARBA00022842"/>
    </source>
</evidence>
<comment type="subunit">
    <text evidence="9">Homodimer, forms a heterotetramer with a Cas1 homodimer.</text>
</comment>
<evidence type="ECO:0000256" key="8">
    <source>
        <dbReference type="ARBA" id="ARBA00023118"/>
    </source>
</evidence>
<evidence type="ECO:0000256" key="9">
    <source>
        <dbReference type="HAMAP-Rule" id="MF_01471"/>
    </source>
</evidence>
<dbReference type="AlphaFoldDB" id="A0A1V3A0J0"/>
<comment type="similarity">
    <text evidence="2 9">Belongs to the CRISPR-associated endoribonuclease Cas2 protein family.</text>
</comment>
<dbReference type="Gene3D" id="3.30.70.240">
    <property type="match status" value="1"/>
</dbReference>
<organism evidence="10 11">
    <name type="scientific">Thioalkalivibrio halophilus</name>
    <dbReference type="NCBI Taxonomy" id="252474"/>
    <lineage>
        <taxon>Bacteria</taxon>
        <taxon>Pseudomonadati</taxon>
        <taxon>Pseudomonadota</taxon>
        <taxon>Gammaproteobacteria</taxon>
        <taxon>Chromatiales</taxon>
        <taxon>Ectothiorhodospiraceae</taxon>
        <taxon>Thioalkalivibrio</taxon>
    </lineage>
</organism>
<dbReference type="GO" id="GO:0004521">
    <property type="term" value="F:RNA endonuclease activity"/>
    <property type="evidence" value="ECO:0007669"/>
    <property type="project" value="InterPro"/>
</dbReference>
<reference evidence="10 11" key="1">
    <citation type="submission" date="2017-02" db="EMBL/GenBank/DDBJ databases">
        <title>Genomic diversity within the haloalkaliphilic genus Thioalkalivibrio.</title>
        <authorList>
            <person name="Ahn A.-C."/>
            <person name="Meier-Kolthoff J."/>
            <person name="Overmars L."/>
            <person name="Richter M."/>
            <person name="Woyke T."/>
            <person name="Sorokin D.Y."/>
            <person name="Muyzer G."/>
        </authorList>
    </citation>
    <scope>NUCLEOTIDE SEQUENCE [LARGE SCALE GENOMIC DNA]</scope>
    <source>
        <strain evidence="10 11">HL17</strain>
    </source>
</reference>
<comment type="cofactor">
    <cofactor evidence="1 9">
        <name>Mg(2+)</name>
        <dbReference type="ChEBI" id="CHEBI:18420"/>
    </cofactor>
</comment>
<protein>
    <recommendedName>
        <fullName evidence="9">CRISPR-associated endoribonuclease Cas2</fullName>
        <ecNumber evidence="9">3.1.-.-</ecNumber>
    </recommendedName>
</protein>
<comment type="caution">
    <text evidence="10">The sequence shown here is derived from an EMBL/GenBank/DDBJ whole genome shotgun (WGS) entry which is preliminary data.</text>
</comment>
<keyword evidence="7 9" id="KW-0460">Magnesium</keyword>
<feature type="binding site" evidence="9">
    <location>
        <position position="13"/>
    </location>
    <ligand>
        <name>Mg(2+)</name>
        <dbReference type="ChEBI" id="CHEBI:18420"/>
        <note>catalytic</note>
    </ligand>
</feature>
<dbReference type="GO" id="GO:0051607">
    <property type="term" value="P:defense response to virus"/>
    <property type="evidence" value="ECO:0007669"/>
    <property type="project" value="UniProtKB-UniRule"/>
</dbReference>
<dbReference type="EC" id="3.1.-.-" evidence="9"/>
<dbReference type="Pfam" id="PF09827">
    <property type="entry name" value="CRISPR_Cas2"/>
    <property type="match status" value="1"/>
</dbReference>
<dbReference type="STRING" id="252474.B1A74_03140"/>
<evidence type="ECO:0000256" key="2">
    <source>
        <dbReference type="ARBA" id="ARBA00009959"/>
    </source>
</evidence>
<name>A0A1V3A0J0_9GAMM</name>
<comment type="function">
    <text evidence="9">CRISPR (clustered regularly interspaced short palindromic repeat), is an adaptive immune system that provides protection against mobile genetic elements (viruses, transposable elements and conjugative plasmids). CRISPR clusters contain sequences complementary to antecedent mobile elements and target invading nucleic acids. CRISPR clusters are transcribed and processed into CRISPR RNA (crRNA). Functions as a ssRNA-specific endoribonuclease. Involved in the integration of spacer DNA into the CRISPR cassette.</text>
</comment>
<dbReference type="GO" id="GO:0043571">
    <property type="term" value="P:maintenance of CRISPR repeat elements"/>
    <property type="evidence" value="ECO:0007669"/>
    <property type="project" value="UniProtKB-UniRule"/>
</dbReference>
<evidence type="ECO:0000313" key="11">
    <source>
        <dbReference type="Proteomes" id="UP000189177"/>
    </source>
</evidence>
<evidence type="ECO:0000256" key="6">
    <source>
        <dbReference type="ARBA" id="ARBA00022801"/>
    </source>
</evidence>
<keyword evidence="4 9" id="KW-0479">Metal-binding</keyword>
<evidence type="ECO:0000256" key="4">
    <source>
        <dbReference type="ARBA" id="ARBA00022723"/>
    </source>
</evidence>
<dbReference type="CDD" id="cd09725">
    <property type="entry name" value="Cas2_I_II_III"/>
    <property type="match status" value="1"/>
</dbReference>
<keyword evidence="8 9" id="KW-0051">Antiviral defense</keyword>
<keyword evidence="6 9" id="KW-0378">Hydrolase</keyword>
<dbReference type="GO" id="GO:0046872">
    <property type="term" value="F:metal ion binding"/>
    <property type="evidence" value="ECO:0007669"/>
    <property type="project" value="UniProtKB-UniRule"/>
</dbReference>
<evidence type="ECO:0000256" key="5">
    <source>
        <dbReference type="ARBA" id="ARBA00022759"/>
    </source>
</evidence>
<keyword evidence="5 9" id="KW-0255">Endonuclease</keyword>
<dbReference type="HAMAP" id="MF_01471">
    <property type="entry name" value="Cas2"/>
    <property type="match status" value="1"/>
</dbReference>